<dbReference type="GO" id="GO:0008270">
    <property type="term" value="F:zinc ion binding"/>
    <property type="evidence" value="ECO:0007669"/>
    <property type="project" value="InterPro"/>
</dbReference>
<dbReference type="SMART" id="SM00906">
    <property type="entry name" value="Fungal_trans"/>
    <property type="match status" value="1"/>
</dbReference>
<dbReference type="CDD" id="cd12148">
    <property type="entry name" value="fungal_TF_MHR"/>
    <property type="match status" value="1"/>
</dbReference>
<keyword evidence="2" id="KW-0805">Transcription regulation</keyword>
<dbReference type="SMART" id="SM00066">
    <property type="entry name" value="GAL4"/>
    <property type="match status" value="1"/>
</dbReference>
<dbReference type="Pfam" id="PF04082">
    <property type="entry name" value="Fungal_trans"/>
    <property type="match status" value="1"/>
</dbReference>
<dbReference type="InterPro" id="IPR001138">
    <property type="entry name" value="Zn2Cys6_DnaBD"/>
</dbReference>
<gene>
    <name evidence="8" type="ORF">M747DRAFT_369320</name>
</gene>
<dbReference type="Gene3D" id="4.10.240.10">
    <property type="entry name" value="Zn(2)-C6 fungal-type DNA-binding domain"/>
    <property type="match status" value="1"/>
</dbReference>
<dbReference type="GO" id="GO:0009893">
    <property type="term" value="P:positive regulation of metabolic process"/>
    <property type="evidence" value="ECO:0007669"/>
    <property type="project" value="UniProtKB-ARBA"/>
</dbReference>
<keyword evidence="1" id="KW-0479">Metal-binding</keyword>
<evidence type="ECO:0000256" key="4">
    <source>
        <dbReference type="ARBA" id="ARBA00023163"/>
    </source>
</evidence>
<sequence length="717" mass="80100">MDGEPSAQRPGGRARSACDLCRRKKIRCDNAQPACETCSFGGVQCTYTEHPSLLQKSLRDQLLDARARIRELETQLTVRELSPDSGQREHGTSNERSATTRLPLFAVDYLPNTHSIDASLATFQAEIAHCGVGEPGSTKRASFFSTVYQKTGAQLDLDHFLASAARSLGFRGPQSRLGLNRSLSPTWPPKPLVQYSINYYSRSGLYSIFPVANADALSQLIEAGVLDHQDDTVSASNLACLSAFTAMMSVMHRLGPEFVNAEPDAYIQAALGLLPRLLMETPTVRSLEAVVLIMTYVMPSGKIEPGQLLLSLATRMILTLGAHRMSVISQPEGRHLRALFWFCYGADKNMITRYNQSPHFTDKDCDLQIPDNYVLSSSDNQFFSRPLSNNELLFPSDVRLSLLKSKVYHLLYSRHARALPEARRLQYIRELDQELNDLKCTFPASCWPDLFATPSAPNYTFHDLSMRGVCLHLEFYFLLGKIHEASPSLKSNSNSSSWSILPSSAELFHQESRSILIYIRHVREFLNWHTFWIYAQFLLTGVFSLFKCIISYPTASSYENDIQLLQSLVDMFAELDHKESASTRGQYPPFYFTNDSALAVYLLPPCWSQMGDHRSASLSLSAGLRTQRVSSIEIQNSGTEQACNISHSSTLPGLNVIYPEGTQLGETTSSIDIAQRIFDEEETGRVRTDATLPGDVAASNPNLGDLTWRLKKIKLRS</sequence>
<feature type="region of interest" description="Disordered" evidence="6">
    <location>
        <begin position="78"/>
        <end position="97"/>
    </location>
</feature>
<dbReference type="InterPro" id="IPR007219">
    <property type="entry name" value="XnlR_reg_dom"/>
</dbReference>
<dbReference type="SUPFAM" id="SSF57701">
    <property type="entry name" value="Zn2/Cys6 DNA-binding domain"/>
    <property type="match status" value="1"/>
</dbReference>
<reference evidence="8 9" key="1">
    <citation type="submission" date="2018-07" db="EMBL/GenBank/DDBJ databases">
        <title>Section-level genome sequencing of Aspergillus section Nigri to investigate inter- and intra-species variation.</title>
        <authorList>
            <consortium name="DOE Joint Genome Institute"/>
            <person name="Vesth T.C."/>
            <person name="Nybo J.L."/>
            <person name="Theobald S."/>
            <person name="Frisvad J.C."/>
            <person name="Larsen T.O."/>
            <person name="Nielsen K.F."/>
            <person name="Hoof J.B."/>
            <person name="Brandl J."/>
            <person name="Salamov A."/>
            <person name="Riley R."/>
            <person name="Gladden J.M."/>
            <person name="Phatale P."/>
            <person name="Nielsen M.T."/>
            <person name="Lyhne E.K."/>
            <person name="Kogle M.E."/>
            <person name="Strasser K."/>
            <person name="McDonnell E."/>
            <person name="Barry K."/>
            <person name="Clum A."/>
            <person name="Chen C."/>
            <person name="Nolan M."/>
            <person name="Sandor L."/>
            <person name="Kuo A."/>
            <person name="Lipzen A."/>
            <person name="Hainaut M."/>
            <person name="Drula E."/>
            <person name="Tsang A."/>
            <person name="Magnuson J.K."/>
            <person name="Henrissat B."/>
            <person name="Wiebenga A."/>
            <person name="Simmons B.A."/>
            <person name="Makela M.R."/>
            <person name="De vries R.P."/>
            <person name="Grigoriev I.V."/>
            <person name="Mortensen U.H."/>
            <person name="Baker S.E."/>
            <person name="Andersen M.R."/>
        </authorList>
    </citation>
    <scope>NUCLEOTIDE SEQUENCE [LARGE SCALE GENOMIC DNA]</scope>
    <source>
        <strain evidence="8 9">ATCC 13496</strain>
    </source>
</reference>
<dbReference type="EMBL" id="KZ851909">
    <property type="protein sequence ID" value="RDH22043.1"/>
    <property type="molecule type" value="Genomic_DNA"/>
</dbReference>
<dbReference type="Proteomes" id="UP000253845">
    <property type="component" value="Unassembled WGS sequence"/>
</dbReference>
<keyword evidence="3" id="KW-0238">DNA-binding</keyword>
<name>A0A370C7Y8_ASPNG</name>
<evidence type="ECO:0000256" key="2">
    <source>
        <dbReference type="ARBA" id="ARBA00023015"/>
    </source>
</evidence>
<dbReference type="PROSITE" id="PS00463">
    <property type="entry name" value="ZN2_CY6_FUNGAL_1"/>
    <property type="match status" value="1"/>
</dbReference>
<proteinExistence type="predicted"/>
<protein>
    <submittedName>
        <fullName evidence="8">C6 transcription factor</fullName>
    </submittedName>
</protein>
<dbReference type="InterPro" id="IPR050987">
    <property type="entry name" value="AtrR-like"/>
</dbReference>
<evidence type="ECO:0000256" key="1">
    <source>
        <dbReference type="ARBA" id="ARBA00022723"/>
    </source>
</evidence>
<dbReference type="PROSITE" id="PS50048">
    <property type="entry name" value="ZN2_CY6_FUNGAL_2"/>
    <property type="match status" value="1"/>
</dbReference>
<dbReference type="AlphaFoldDB" id="A0A370C7Y8"/>
<organism evidence="8 9">
    <name type="scientific">Aspergillus niger ATCC 13496</name>
    <dbReference type="NCBI Taxonomy" id="1353008"/>
    <lineage>
        <taxon>Eukaryota</taxon>
        <taxon>Fungi</taxon>
        <taxon>Dikarya</taxon>
        <taxon>Ascomycota</taxon>
        <taxon>Pezizomycotina</taxon>
        <taxon>Eurotiomycetes</taxon>
        <taxon>Eurotiomycetidae</taxon>
        <taxon>Eurotiales</taxon>
        <taxon>Aspergillaceae</taxon>
        <taxon>Aspergillus</taxon>
        <taxon>Aspergillus subgen. Circumdati</taxon>
    </lineage>
</organism>
<dbReference type="PANTHER" id="PTHR46910">
    <property type="entry name" value="TRANSCRIPTION FACTOR PDR1"/>
    <property type="match status" value="1"/>
</dbReference>
<dbReference type="CDD" id="cd00067">
    <property type="entry name" value="GAL4"/>
    <property type="match status" value="1"/>
</dbReference>
<dbReference type="Pfam" id="PF00172">
    <property type="entry name" value="Zn_clus"/>
    <property type="match status" value="1"/>
</dbReference>
<evidence type="ECO:0000259" key="7">
    <source>
        <dbReference type="PROSITE" id="PS50048"/>
    </source>
</evidence>
<dbReference type="InterPro" id="IPR036864">
    <property type="entry name" value="Zn2-C6_fun-type_DNA-bd_sf"/>
</dbReference>
<keyword evidence="5" id="KW-0539">Nucleus</keyword>
<keyword evidence="4" id="KW-0804">Transcription</keyword>
<evidence type="ECO:0000256" key="3">
    <source>
        <dbReference type="ARBA" id="ARBA00023125"/>
    </source>
</evidence>
<accession>A0A370C7Y8</accession>
<evidence type="ECO:0000256" key="5">
    <source>
        <dbReference type="ARBA" id="ARBA00023242"/>
    </source>
</evidence>
<dbReference type="VEuPathDB" id="FungiDB:M747DRAFT_369320"/>
<feature type="domain" description="Zn(2)-C6 fungal-type" evidence="7">
    <location>
        <begin position="17"/>
        <end position="47"/>
    </location>
</feature>
<evidence type="ECO:0000313" key="8">
    <source>
        <dbReference type="EMBL" id="RDH22043.1"/>
    </source>
</evidence>
<dbReference type="GO" id="GO:0000981">
    <property type="term" value="F:DNA-binding transcription factor activity, RNA polymerase II-specific"/>
    <property type="evidence" value="ECO:0007669"/>
    <property type="project" value="InterPro"/>
</dbReference>
<dbReference type="GO" id="GO:0003677">
    <property type="term" value="F:DNA binding"/>
    <property type="evidence" value="ECO:0007669"/>
    <property type="project" value="UniProtKB-KW"/>
</dbReference>
<dbReference type="GO" id="GO:0006351">
    <property type="term" value="P:DNA-templated transcription"/>
    <property type="evidence" value="ECO:0007669"/>
    <property type="project" value="InterPro"/>
</dbReference>
<evidence type="ECO:0000256" key="6">
    <source>
        <dbReference type="SAM" id="MobiDB-lite"/>
    </source>
</evidence>
<dbReference type="PANTHER" id="PTHR46910:SF20">
    <property type="entry name" value="ZN(II)2CYS6 TRANSCRIPTION FACTOR (EUROFUNG)-RELATED"/>
    <property type="match status" value="1"/>
</dbReference>
<evidence type="ECO:0000313" key="9">
    <source>
        <dbReference type="Proteomes" id="UP000253845"/>
    </source>
</evidence>